<evidence type="ECO:0000313" key="2">
    <source>
        <dbReference type="Proteomes" id="UP000315010"/>
    </source>
</evidence>
<reference evidence="1 2" key="1">
    <citation type="submission" date="2019-02" db="EMBL/GenBank/DDBJ databases">
        <title>Deep-cultivation of Planctomycetes and their phenomic and genomic characterization uncovers novel biology.</title>
        <authorList>
            <person name="Wiegand S."/>
            <person name="Jogler M."/>
            <person name="Boedeker C."/>
            <person name="Pinto D."/>
            <person name="Vollmers J."/>
            <person name="Rivas-Marin E."/>
            <person name="Kohn T."/>
            <person name="Peeters S.H."/>
            <person name="Heuer A."/>
            <person name="Rast P."/>
            <person name="Oberbeckmann S."/>
            <person name="Bunk B."/>
            <person name="Jeske O."/>
            <person name="Meyerdierks A."/>
            <person name="Storesund J.E."/>
            <person name="Kallscheuer N."/>
            <person name="Luecker S."/>
            <person name="Lage O.M."/>
            <person name="Pohl T."/>
            <person name="Merkel B.J."/>
            <person name="Hornburger P."/>
            <person name="Mueller R.-W."/>
            <person name="Bruemmer F."/>
            <person name="Labrenz M."/>
            <person name="Spormann A.M."/>
            <person name="Op Den Camp H."/>
            <person name="Overmann J."/>
            <person name="Amann R."/>
            <person name="Jetten M.S.M."/>
            <person name="Mascher T."/>
            <person name="Medema M.H."/>
            <person name="Devos D.P."/>
            <person name="Kaster A.-K."/>
            <person name="Ovreas L."/>
            <person name="Rohde M."/>
            <person name="Galperin M.Y."/>
            <person name="Jogler C."/>
        </authorList>
    </citation>
    <scope>NUCLEOTIDE SEQUENCE [LARGE SCALE GENOMIC DNA]</scope>
    <source>
        <strain evidence="1 2">CA13</strain>
    </source>
</reference>
<keyword evidence="2" id="KW-1185">Reference proteome</keyword>
<dbReference type="Proteomes" id="UP000315010">
    <property type="component" value="Unassembled WGS sequence"/>
</dbReference>
<proteinExistence type="predicted"/>
<sequence length="112" mass="12318">MVCLCRIYRVCGHRLPGERFIGSSSERHLAVVSSAHQNMQKTQAVCIRRVNATRRVKPPSHLSAARLYEVDDASEFGIEQSAVGSDSEPVGHLRYRVADDPCGGVFVTGCLF</sequence>
<comment type="caution">
    <text evidence="1">The sequence shown here is derived from an EMBL/GenBank/DDBJ whole genome shotgun (WGS) entry which is preliminary data.</text>
</comment>
<dbReference type="AlphaFoldDB" id="A0A5C5YUW8"/>
<organism evidence="1 2">
    <name type="scientific">Novipirellula herctigrandis</name>
    <dbReference type="NCBI Taxonomy" id="2527986"/>
    <lineage>
        <taxon>Bacteria</taxon>
        <taxon>Pseudomonadati</taxon>
        <taxon>Planctomycetota</taxon>
        <taxon>Planctomycetia</taxon>
        <taxon>Pirellulales</taxon>
        <taxon>Pirellulaceae</taxon>
        <taxon>Novipirellula</taxon>
    </lineage>
</organism>
<evidence type="ECO:0000313" key="1">
    <source>
        <dbReference type="EMBL" id="TWT78842.1"/>
    </source>
</evidence>
<gene>
    <name evidence="1" type="ORF">CA13_02390</name>
</gene>
<dbReference type="EMBL" id="SJPJ01000001">
    <property type="protein sequence ID" value="TWT78842.1"/>
    <property type="molecule type" value="Genomic_DNA"/>
</dbReference>
<accession>A0A5C5YUW8</accession>
<protein>
    <submittedName>
        <fullName evidence="1">Uncharacterized protein</fullName>
    </submittedName>
</protein>
<name>A0A5C5YUW8_9BACT</name>